<dbReference type="SUPFAM" id="SSF49344">
    <property type="entry name" value="CBD9-like"/>
    <property type="match status" value="1"/>
</dbReference>
<dbReference type="CDD" id="cd09631">
    <property type="entry name" value="DOMON_DOH"/>
    <property type="match status" value="1"/>
</dbReference>
<dbReference type="FunFam" id="2.60.40.1210:FF:000001">
    <property type="entry name" value="Monooxygenase, DBH-like 1, like"/>
    <property type="match status" value="1"/>
</dbReference>
<dbReference type="PANTHER" id="PTHR10157">
    <property type="entry name" value="DOPAMINE BETA HYDROXYLASE RELATED"/>
    <property type="match status" value="1"/>
</dbReference>
<dbReference type="GO" id="GO:0030667">
    <property type="term" value="C:secretory granule membrane"/>
    <property type="evidence" value="ECO:0007669"/>
    <property type="project" value="TreeGrafter"/>
</dbReference>
<keyword evidence="11" id="KW-0325">Glycoprotein</keyword>
<dbReference type="GO" id="GO:0042420">
    <property type="term" value="P:dopamine catabolic process"/>
    <property type="evidence" value="ECO:0007669"/>
    <property type="project" value="TreeGrafter"/>
</dbReference>
<dbReference type="Gene3D" id="2.60.40.1210">
    <property type="entry name" value="Cellobiose dehydrogenase, cytochrome domain"/>
    <property type="match status" value="1"/>
</dbReference>
<evidence type="ECO:0000256" key="8">
    <source>
        <dbReference type="ARBA" id="ARBA00023033"/>
    </source>
</evidence>
<evidence type="ECO:0000256" key="2">
    <source>
        <dbReference type="ARBA" id="ARBA00004479"/>
    </source>
</evidence>
<accession>A0A672I0U6</accession>
<keyword evidence="8" id="KW-0503">Monooxygenase</keyword>
<evidence type="ECO:0000256" key="3">
    <source>
        <dbReference type="ARBA" id="ARBA00010676"/>
    </source>
</evidence>
<keyword evidence="7" id="KW-0186">Copper</keyword>
<keyword evidence="14" id="KW-1185">Reference proteome</keyword>
<evidence type="ECO:0000256" key="1">
    <source>
        <dbReference type="ARBA" id="ARBA00001973"/>
    </source>
</evidence>
<dbReference type="AlphaFoldDB" id="A0A672I0U6"/>
<feature type="domain" description="DOMON" evidence="12">
    <location>
        <begin position="34"/>
        <end position="149"/>
    </location>
</feature>
<sequence length="536" mass="60399">WKVAMKGNRRVLRVRRTCSADTNMPFMEYLDHDRLVSLKWGFDSLQGNITFQLVVNSTGWVGFGLSPNGGMQGSDIVIGGLGSDGSYFTDRHATGNSMPLVDEHQDYTLLYMTEDEGQTSMTFQRSIQACDEDDFHITAQPVKVIYAYGTTDEIKNHGSRRGTKEINLLSYMPRTTPNSSGYFSITIPAIKTYYHCKVMTFPKLDKKHHVYLIEPVIDNPDIVHHMLLYRCPPFVTEQYDNPCYRGDQGDACFVVVASWGVGGEIFEFLENVGIPVGDKQSDTYRLEIHYNNPQAKAGITDSSGLKLHYTAQLREHDVGILFMGLLPMGNLKYEIPPKVDLFRTYGSCDTSTFTQLVNAWSDLHVFASLLHTHLAGRKVRVGHFRDGKQIDFLGVDENYNFEMQQAVNLGNIKTIQQGDEIVIECTYSTSNRTDVTQLGLATTDEMCLAFLFYYPAIPIGSCISHPDTTYLPTKAISYNVLSFFLQNNYIVDNVTIRDLMATPTVSCERSRCTKLCASWMVNTAGITILFLWIVIT</sequence>
<comment type="cofactor">
    <cofactor evidence="1">
        <name>Cu(2+)</name>
        <dbReference type="ChEBI" id="CHEBI:29036"/>
    </cofactor>
</comment>
<dbReference type="Pfam" id="PF01082">
    <property type="entry name" value="Cu2_monooxygen"/>
    <property type="match status" value="1"/>
</dbReference>
<keyword evidence="5" id="KW-0732">Signal</keyword>
<dbReference type="InterPro" id="IPR036939">
    <property type="entry name" value="Cu2_ascorb_mOase_N_sf"/>
</dbReference>
<dbReference type="PROSITE" id="PS00085">
    <property type="entry name" value="CU2_MONOOXYGENASE_2"/>
    <property type="match status" value="1"/>
</dbReference>
<dbReference type="InterPro" id="IPR045266">
    <property type="entry name" value="DOH_DOMON"/>
</dbReference>
<dbReference type="InterPro" id="IPR000945">
    <property type="entry name" value="DBH-like"/>
</dbReference>
<protein>
    <submittedName>
        <fullName evidence="13">Monooxygenase, DBH-like 1, like</fullName>
    </submittedName>
</protein>
<dbReference type="OMA" id="NEMCLVF"/>
<proteinExistence type="inferred from homology"/>
<dbReference type="Ensembl" id="ENSSFAT00005036070.1">
    <property type="protein sequence ID" value="ENSSFAP00005034764.1"/>
    <property type="gene ID" value="ENSSFAG00005017628.1"/>
</dbReference>
<evidence type="ECO:0000256" key="10">
    <source>
        <dbReference type="ARBA" id="ARBA00023157"/>
    </source>
</evidence>
<reference evidence="13" key="2">
    <citation type="submission" date="2025-08" db="UniProtKB">
        <authorList>
            <consortium name="Ensembl"/>
        </authorList>
    </citation>
    <scope>IDENTIFICATION</scope>
</reference>
<comment type="subcellular location">
    <subcellularLocation>
        <location evidence="2">Membrane</location>
        <topology evidence="2">Single-pass type I membrane protein</topology>
    </subcellularLocation>
</comment>
<dbReference type="Gene3D" id="2.60.120.230">
    <property type="match status" value="1"/>
</dbReference>
<keyword evidence="10" id="KW-1015">Disulfide bond</keyword>
<keyword evidence="4" id="KW-0479">Metal-binding</keyword>
<dbReference type="Pfam" id="PF03351">
    <property type="entry name" value="DOMON"/>
    <property type="match status" value="1"/>
</dbReference>
<dbReference type="PROSITE" id="PS50836">
    <property type="entry name" value="DOMON"/>
    <property type="match status" value="1"/>
</dbReference>
<dbReference type="PANTHER" id="PTHR10157:SF41">
    <property type="entry name" value="DBH-LIKE MONOOXYGENASE PROTEIN 2 HOMOLOG"/>
    <property type="match status" value="1"/>
</dbReference>
<keyword evidence="9" id="KW-0472">Membrane</keyword>
<dbReference type="InterPro" id="IPR005018">
    <property type="entry name" value="DOMON_domain"/>
</dbReference>
<dbReference type="GO" id="GO:0004500">
    <property type="term" value="F:dopamine beta-monooxygenase activity"/>
    <property type="evidence" value="ECO:0007669"/>
    <property type="project" value="InterPro"/>
</dbReference>
<gene>
    <name evidence="13" type="primary">moxd1l</name>
</gene>
<reference evidence="13" key="3">
    <citation type="submission" date="2025-09" db="UniProtKB">
        <authorList>
            <consortium name="Ensembl"/>
        </authorList>
    </citation>
    <scope>IDENTIFICATION</scope>
</reference>
<evidence type="ECO:0000256" key="11">
    <source>
        <dbReference type="ARBA" id="ARBA00023180"/>
    </source>
</evidence>
<dbReference type="GO" id="GO:0042421">
    <property type="term" value="P:norepinephrine biosynthetic process"/>
    <property type="evidence" value="ECO:0007669"/>
    <property type="project" value="TreeGrafter"/>
</dbReference>
<dbReference type="GO" id="GO:0005507">
    <property type="term" value="F:copper ion binding"/>
    <property type="evidence" value="ECO:0007669"/>
    <property type="project" value="InterPro"/>
</dbReference>
<evidence type="ECO:0000256" key="7">
    <source>
        <dbReference type="ARBA" id="ARBA00023008"/>
    </source>
</evidence>
<dbReference type="InterPro" id="IPR014784">
    <property type="entry name" value="Cu2_ascorb_mOase-like_C"/>
</dbReference>
<evidence type="ECO:0000313" key="14">
    <source>
        <dbReference type="Proteomes" id="UP000472267"/>
    </source>
</evidence>
<dbReference type="InParanoid" id="A0A672I0U6"/>
<evidence type="ECO:0000256" key="5">
    <source>
        <dbReference type="ARBA" id="ARBA00022729"/>
    </source>
</evidence>
<dbReference type="Pfam" id="PF03712">
    <property type="entry name" value="Cu2_monoox_C"/>
    <property type="match status" value="1"/>
</dbReference>
<organism evidence="13 14">
    <name type="scientific">Salarias fasciatus</name>
    <name type="common">Jewelled blenny</name>
    <name type="synonym">Blennius fasciatus</name>
    <dbReference type="NCBI Taxonomy" id="181472"/>
    <lineage>
        <taxon>Eukaryota</taxon>
        <taxon>Metazoa</taxon>
        <taxon>Chordata</taxon>
        <taxon>Craniata</taxon>
        <taxon>Vertebrata</taxon>
        <taxon>Euteleostomi</taxon>
        <taxon>Actinopterygii</taxon>
        <taxon>Neopterygii</taxon>
        <taxon>Teleostei</taxon>
        <taxon>Neoteleostei</taxon>
        <taxon>Acanthomorphata</taxon>
        <taxon>Ovalentaria</taxon>
        <taxon>Blenniimorphae</taxon>
        <taxon>Blenniiformes</taxon>
        <taxon>Blennioidei</taxon>
        <taxon>Blenniidae</taxon>
        <taxon>Salariinae</taxon>
        <taxon>Salarias</taxon>
    </lineage>
</organism>
<dbReference type="InterPro" id="IPR008977">
    <property type="entry name" value="PHM/PNGase_F_dom_sf"/>
</dbReference>
<dbReference type="InterPro" id="IPR014783">
    <property type="entry name" value="Cu2_ascorb_mOase_CS-2"/>
</dbReference>
<evidence type="ECO:0000259" key="12">
    <source>
        <dbReference type="PROSITE" id="PS50836"/>
    </source>
</evidence>
<evidence type="ECO:0000256" key="4">
    <source>
        <dbReference type="ARBA" id="ARBA00022723"/>
    </source>
</evidence>
<dbReference type="SMART" id="SM00664">
    <property type="entry name" value="DoH"/>
    <property type="match status" value="1"/>
</dbReference>
<reference evidence="13" key="1">
    <citation type="submission" date="2019-06" db="EMBL/GenBank/DDBJ databases">
        <authorList>
            <consortium name="Wellcome Sanger Institute Data Sharing"/>
        </authorList>
    </citation>
    <scope>NUCLEOTIDE SEQUENCE [LARGE SCALE GENOMIC DNA]</scope>
</reference>
<dbReference type="InterPro" id="IPR000323">
    <property type="entry name" value="Cu2_ascorb_mOase_N"/>
</dbReference>
<dbReference type="FunFam" id="2.60.120.230:FF:000001">
    <property type="entry name" value="Monooxygenase, DBH-like 1"/>
    <property type="match status" value="1"/>
</dbReference>
<evidence type="ECO:0000256" key="6">
    <source>
        <dbReference type="ARBA" id="ARBA00023002"/>
    </source>
</evidence>
<evidence type="ECO:0000256" key="9">
    <source>
        <dbReference type="ARBA" id="ARBA00023136"/>
    </source>
</evidence>
<comment type="similarity">
    <text evidence="3">Belongs to the copper type II ascorbate-dependent monooxygenase family.</text>
</comment>
<dbReference type="Proteomes" id="UP000472267">
    <property type="component" value="Chromosome 15"/>
</dbReference>
<dbReference type="Gene3D" id="2.60.120.310">
    <property type="entry name" value="Copper type II, ascorbate-dependent monooxygenase, N-terminal domain"/>
    <property type="match status" value="1"/>
</dbReference>
<dbReference type="GO" id="GO:0006589">
    <property type="term" value="P:octopamine biosynthetic process"/>
    <property type="evidence" value="ECO:0007669"/>
    <property type="project" value="TreeGrafter"/>
</dbReference>
<dbReference type="SUPFAM" id="SSF49742">
    <property type="entry name" value="PHM/PNGase F"/>
    <property type="match status" value="2"/>
</dbReference>
<evidence type="ECO:0000313" key="13">
    <source>
        <dbReference type="Ensembl" id="ENSSFAP00005034764.1"/>
    </source>
</evidence>
<dbReference type="GO" id="GO:0005615">
    <property type="term" value="C:extracellular space"/>
    <property type="evidence" value="ECO:0007669"/>
    <property type="project" value="TreeGrafter"/>
</dbReference>
<dbReference type="InterPro" id="IPR024548">
    <property type="entry name" value="Cu2_monoox_C"/>
</dbReference>
<name>A0A672I0U6_SALFA</name>
<keyword evidence="6" id="KW-0560">Oxidoreductase</keyword>